<dbReference type="GeneID" id="41323758"/>
<dbReference type="SMART" id="SM00650">
    <property type="entry name" value="rADc"/>
    <property type="match status" value="1"/>
</dbReference>
<name>A0A8J8PDN1_9ARCH</name>
<dbReference type="EMBL" id="LVVT01000014">
    <property type="protein sequence ID" value="TQS83030.1"/>
    <property type="molecule type" value="Genomic_DNA"/>
</dbReference>
<dbReference type="NCBIfam" id="TIGR00755">
    <property type="entry name" value="ksgA"/>
    <property type="match status" value="1"/>
</dbReference>
<evidence type="ECO:0000256" key="4">
    <source>
        <dbReference type="ARBA" id="ARBA00022679"/>
    </source>
</evidence>
<evidence type="ECO:0000256" key="5">
    <source>
        <dbReference type="ARBA" id="ARBA00022691"/>
    </source>
</evidence>
<reference evidence="10" key="1">
    <citation type="submission" date="2016-03" db="EMBL/GenBank/DDBJ databases">
        <authorList>
            <person name="Borrel G."/>
            <person name="Mccann A."/>
            <person name="O'Toole P.W."/>
        </authorList>
    </citation>
    <scope>NUCLEOTIDE SEQUENCE</scope>
    <source>
        <strain evidence="10">183</strain>
    </source>
</reference>
<dbReference type="PROSITE" id="PS51689">
    <property type="entry name" value="SAM_RNA_A_N6_MT"/>
    <property type="match status" value="1"/>
</dbReference>
<feature type="binding site" evidence="7 8">
    <location>
        <position position="110"/>
    </location>
    <ligand>
        <name>S-adenosyl-L-methionine</name>
        <dbReference type="ChEBI" id="CHEBI:59789"/>
    </ligand>
</feature>
<dbReference type="Gene3D" id="3.40.50.150">
    <property type="entry name" value="Vaccinia Virus protein VP39"/>
    <property type="match status" value="1"/>
</dbReference>
<keyword evidence="3 7" id="KW-0489">Methyltransferase</keyword>
<dbReference type="PROSITE" id="PS01131">
    <property type="entry name" value="RRNA_A_DIMETH"/>
    <property type="match status" value="1"/>
</dbReference>
<comment type="similarity">
    <text evidence="7">Belongs to the class I-like SAM-binding methyltransferase superfamily. rRNA adenine N(6)-methyltransferase family. RsmA subfamily.</text>
</comment>
<keyword evidence="5 7" id="KW-0949">S-adenosyl-L-methionine</keyword>
<dbReference type="OMA" id="GMFQKEV"/>
<dbReference type="RefSeq" id="WP_020449224.1">
    <property type="nucleotide sequence ID" value="NZ_CAYAXV010000005.1"/>
</dbReference>
<feature type="binding site" evidence="7 8">
    <location>
        <position position="51"/>
    </location>
    <ligand>
        <name>S-adenosyl-L-methionine</name>
        <dbReference type="ChEBI" id="CHEBI:59789"/>
    </ligand>
</feature>
<keyword evidence="6 7" id="KW-0694">RNA-binding</keyword>
<proteinExistence type="inferred from homology"/>
<protein>
    <recommendedName>
        <fullName evidence="7">Probable ribosomal RNA small subunit methyltransferase A</fullName>
        <ecNumber evidence="7">2.1.1.-</ecNumber>
    </recommendedName>
    <alternativeName>
        <fullName evidence="7">16S rRNA dimethyladenosine transferase</fullName>
    </alternativeName>
    <alternativeName>
        <fullName evidence="7">16S rRNA dimethylase</fullName>
    </alternativeName>
    <alternativeName>
        <fullName evidence="7">S-adenosylmethionine-6-N',N'-adenosyl(rRNA) dimethyltransferase</fullName>
    </alternativeName>
</protein>
<evidence type="ECO:0000256" key="2">
    <source>
        <dbReference type="ARBA" id="ARBA00022552"/>
    </source>
</evidence>
<dbReference type="InterPro" id="IPR020598">
    <property type="entry name" value="rRNA_Ade_methylase_Trfase_N"/>
</dbReference>
<dbReference type="PANTHER" id="PTHR11727">
    <property type="entry name" value="DIMETHYLADENOSINE TRANSFERASE"/>
    <property type="match status" value="1"/>
</dbReference>
<evidence type="ECO:0000313" key="11">
    <source>
        <dbReference type="Proteomes" id="UP000752814"/>
    </source>
</evidence>
<comment type="function">
    <text evidence="7">Specifically dimethylates two adjacent adenosines in the loop of a conserved hairpin near the 3'-end of 16S rRNA in the 30S particle. May play a critical role in biogenesis of 30S subunits.</text>
</comment>
<dbReference type="GO" id="GO:0005737">
    <property type="term" value="C:cytoplasm"/>
    <property type="evidence" value="ECO:0007669"/>
    <property type="project" value="UniProtKB-SubCell"/>
</dbReference>
<feature type="binding site" evidence="7 8">
    <location>
        <position position="24"/>
    </location>
    <ligand>
        <name>S-adenosyl-L-methionine</name>
        <dbReference type="ChEBI" id="CHEBI:59789"/>
    </ligand>
</feature>
<keyword evidence="1 7" id="KW-0963">Cytoplasm</keyword>
<dbReference type="AlphaFoldDB" id="A0A8J8PDN1"/>
<gene>
    <name evidence="7" type="primary">rsmA</name>
    <name evidence="7" type="synonym">ksgA</name>
    <name evidence="10" type="ORF">A3207_02455</name>
</gene>
<dbReference type="PANTHER" id="PTHR11727:SF7">
    <property type="entry name" value="DIMETHYLADENOSINE TRANSFERASE-RELATED"/>
    <property type="match status" value="1"/>
</dbReference>
<dbReference type="Pfam" id="PF00398">
    <property type="entry name" value="RrnaAD"/>
    <property type="match status" value="1"/>
</dbReference>
<evidence type="ECO:0000256" key="1">
    <source>
        <dbReference type="ARBA" id="ARBA00022490"/>
    </source>
</evidence>
<dbReference type="InterPro" id="IPR001737">
    <property type="entry name" value="KsgA/Erm"/>
</dbReference>
<evidence type="ECO:0000256" key="3">
    <source>
        <dbReference type="ARBA" id="ARBA00022603"/>
    </source>
</evidence>
<comment type="caution">
    <text evidence="10">The sequence shown here is derived from an EMBL/GenBank/DDBJ whole genome shotgun (WGS) entry which is preliminary data.</text>
</comment>
<keyword evidence="4 7" id="KW-0808">Transferase</keyword>
<evidence type="ECO:0000313" key="10">
    <source>
        <dbReference type="EMBL" id="TQS83030.1"/>
    </source>
</evidence>
<dbReference type="InterPro" id="IPR029063">
    <property type="entry name" value="SAM-dependent_MTases_sf"/>
</dbReference>
<dbReference type="GO" id="GO:0003723">
    <property type="term" value="F:RNA binding"/>
    <property type="evidence" value="ECO:0007669"/>
    <property type="project" value="UniProtKB-UniRule"/>
</dbReference>
<dbReference type="CDD" id="cd02440">
    <property type="entry name" value="AdoMet_MTases"/>
    <property type="match status" value="1"/>
</dbReference>
<organism evidence="10 11">
    <name type="scientific">Candidatus Methanomassiliicoccus intestinalis</name>
    <dbReference type="NCBI Taxonomy" id="1406512"/>
    <lineage>
        <taxon>Archaea</taxon>
        <taxon>Methanobacteriati</taxon>
        <taxon>Thermoplasmatota</taxon>
        <taxon>Thermoplasmata</taxon>
        <taxon>Methanomassiliicoccales</taxon>
        <taxon>Methanomassiliicoccaceae</taxon>
        <taxon>Methanomassiliicoccus</taxon>
    </lineage>
</organism>
<dbReference type="InterPro" id="IPR023165">
    <property type="entry name" value="rRNA_Ade_diMease-like_C"/>
</dbReference>
<evidence type="ECO:0000256" key="6">
    <source>
        <dbReference type="ARBA" id="ARBA00022884"/>
    </source>
</evidence>
<dbReference type="InterPro" id="IPR011530">
    <property type="entry name" value="rRNA_adenine_dimethylase"/>
</dbReference>
<keyword evidence="2 7" id="KW-0698">rRNA processing</keyword>
<feature type="binding site" evidence="7 8">
    <location>
        <position position="72"/>
    </location>
    <ligand>
        <name>S-adenosyl-L-methionine</name>
        <dbReference type="ChEBI" id="CHEBI:59789"/>
    </ligand>
</feature>
<comment type="subcellular location">
    <subcellularLocation>
        <location evidence="7">Cytoplasm</location>
    </subcellularLocation>
</comment>
<evidence type="ECO:0000256" key="8">
    <source>
        <dbReference type="PROSITE-ProRule" id="PRU01026"/>
    </source>
</evidence>
<evidence type="ECO:0000259" key="9">
    <source>
        <dbReference type="SMART" id="SM00650"/>
    </source>
</evidence>
<dbReference type="HAMAP" id="MF_00607">
    <property type="entry name" value="16SrRNA_methyltr_A"/>
    <property type="match status" value="1"/>
</dbReference>
<dbReference type="GO" id="GO:0000179">
    <property type="term" value="F:rRNA (adenine-N6,N6-)-dimethyltransferase activity"/>
    <property type="evidence" value="ECO:0007669"/>
    <property type="project" value="UniProtKB-UniRule"/>
</dbReference>
<feature type="domain" description="Ribosomal RNA adenine methylase transferase N-terminal" evidence="9">
    <location>
        <begin position="31"/>
        <end position="193"/>
    </location>
</feature>
<dbReference type="Proteomes" id="UP000752814">
    <property type="component" value="Unassembled WGS sequence"/>
</dbReference>
<dbReference type="EC" id="2.1.1.-" evidence="7"/>
<feature type="binding site" evidence="7 8">
    <location>
        <position position="26"/>
    </location>
    <ligand>
        <name>S-adenosyl-L-methionine</name>
        <dbReference type="ChEBI" id="CHEBI:59789"/>
    </ligand>
</feature>
<accession>A0A8J8PDN1</accession>
<sequence>MNPSQLAAELSSIGVSPSKSRGQNFLIDDSVADRQITYASICPEDTVLEIGPGLGMITNRLASKAKQVIAIETDKKLADYLSKKLPSNVELITADALCVDFPKFDVMVANLPYSISSPIVFKILNYDFRNAVVMLQKEFADRMVAKPGSKDYSRLSVSTYYRSQCRILENVPASKFYPAPKVDSAVVEIIPREPPFTLSNKSFFFKLTEMLFQHRRKKIRTILKSKRLIEMDGDIPYLDLRVETLSPEQIGELSEAILALNDR</sequence>
<evidence type="ECO:0000256" key="7">
    <source>
        <dbReference type="HAMAP-Rule" id="MF_00607"/>
    </source>
</evidence>
<dbReference type="InterPro" id="IPR020596">
    <property type="entry name" value="rRNA_Ade_Mease_Trfase_CS"/>
</dbReference>
<dbReference type="Gene3D" id="1.10.8.100">
    <property type="entry name" value="Ribosomal RNA adenine dimethylase-like, domain 2"/>
    <property type="match status" value="1"/>
</dbReference>
<feature type="binding site" evidence="7 8">
    <location>
        <position position="95"/>
    </location>
    <ligand>
        <name>S-adenosyl-L-methionine</name>
        <dbReference type="ChEBI" id="CHEBI:59789"/>
    </ligand>
</feature>
<dbReference type="SUPFAM" id="SSF53335">
    <property type="entry name" value="S-adenosyl-L-methionine-dependent methyltransferases"/>
    <property type="match status" value="1"/>
</dbReference>